<proteinExistence type="predicted"/>
<comment type="caution">
    <text evidence="1">The sequence shown here is derived from an EMBL/GenBank/DDBJ whole genome shotgun (WGS) entry which is preliminary data.</text>
</comment>
<evidence type="ECO:0000313" key="2">
    <source>
        <dbReference type="Proteomes" id="UP000184388"/>
    </source>
</evidence>
<reference evidence="2" key="1">
    <citation type="submission" date="2016-11" db="EMBL/GenBank/DDBJ databases">
        <authorList>
            <person name="Jaros S."/>
            <person name="Januszkiewicz K."/>
            <person name="Wedrychowicz H."/>
        </authorList>
    </citation>
    <scope>NUCLEOTIDE SEQUENCE [LARGE SCALE GENOMIC DNA]</scope>
    <source>
        <strain evidence="2">CGMCC 4.3555</strain>
    </source>
</reference>
<gene>
    <name evidence="1" type="ORF">SAMN05216268_1497</name>
</gene>
<accession>A0A9X8N9P3</accession>
<organism evidence="1 2">
    <name type="scientific">Streptomyces yunnanensis</name>
    <dbReference type="NCBI Taxonomy" id="156453"/>
    <lineage>
        <taxon>Bacteria</taxon>
        <taxon>Bacillati</taxon>
        <taxon>Actinomycetota</taxon>
        <taxon>Actinomycetes</taxon>
        <taxon>Kitasatosporales</taxon>
        <taxon>Streptomycetaceae</taxon>
        <taxon>Streptomyces</taxon>
    </lineage>
</organism>
<dbReference type="Proteomes" id="UP000184388">
    <property type="component" value="Unassembled WGS sequence"/>
</dbReference>
<evidence type="ECO:0000313" key="1">
    <source>
        <dbReference type="EMBL" id="SHN34835.1"/>
    </source>
</evidence>
<name>A0A9X8N9P3_9ACTN</name>
<dbReference type="EMBL" id="FRBK01000049">
    <property type="protein sequence ID" value="SHN34835.1"/>
    <property type="molecule type" value="Genomic_DNA"/>
</dbReference>
<sequence>MPASPTAPASLLAALGKLRVFTARGCASFTAMVTGLVAQTGPGTLTGAGLAYAGRTIGPTPSFPGHAGTLRSWGSRWRI</sequence>
<dbReference type="AlphaFoldDB" id="A0A9X8N9P3"/>
<protein>
    <submittedName>
        <fullName evidence="1">Uncharacterized protein</fullName>
    </submittedName>
</protein>